<accession>V7IEF3</accession>
<keyword evidence="1" id="KW-0472">Membrane</keyword>
<proteinExistence type="predicted"/>
<comment type="caution">
    <text evidence="2">The sequence shown here is derived from an EMBL/GenBank/DDBJ whole genome shotgun (WGS) entry which is preliminary data.</text>
</comment>
<reference evidence="2 3" key="1">
    <citation type="submission" date="2013-11" db="EMBL/GenBank/DDBJ databases">
        <title>The Genome Sequence of Eikenella corrodens CC92I.</title>
        <authorList>
            <consortium name="The Broad Institute Genomics Platform"/>
            <person name="Earl A."/>
            <person name="Allen-Vercoe E."/>
            <person name="Daigneault M."/>
            <person name="Young S.K."/>
            <person name="Zeng Q."/>
            <person name="Gargeya S."/>
            <person name="Fitzgerald M."/>
            <person name="Abouelleil A."/>
            <person name="Alvarado L."/>
            <person name="Chapman S.B."/>
            <person name="Gainer-Dewar J."/>
            <person name="Goldberg J."/>
            <person name="Griggs A."/>
            <person name="Gujja S."/>
            <person name="Hansen M."/>
            <person name="Howarth C."/>
            <person name="Imamovic A."/>
            <person name="Ireland A."/>
            <person name="Larimer J."/>
            <person name="McCowan C."/>
            <person name="Murphy C."/>
            <person name="Pearson M."/>
            <person name="Poon T.W."/>
            <person name="Priest M."/>
            <person name="Roberts A."/>
            <person name="Saif S."/>
            <person name="Shea T."/>
            <person name="Sykes S."/>
            <person name="Wortman J."/>
            <person name="Nusbaum C."/>
            <person name="Birren B."/>
        </authorList>
    </citation>
    <scope>NUCLEOTIDE SEQUENCE [LARGE SCALE GENOMIC DNA]</scope>
    <source>
        <strain evidence="2 3">CC92I</strain>
    </source>
</reference>
<organism evidence="2 3">
    <name type="scientific">Eikenella corrodens CC92I</name>
    <dbReference type="NCBI Taxonomy" id="1073362"/>
    <lineage>
        <taxon>Bacteria</taxon>
        <taxon>Pseudomonadati</taxon>
        <taxon>Pseudomonadota</taxon>
        <taxon>Betaproteobacteria</taxon>
        <taxon>Neisseriales</taxon>
        <taxon>Neisseriaceae</taxon>
        <taxon>Eikenella</taxon>
    </lineage>
</organism>
<keyword evidence="3" id="KW-1185">Reference proteome</keyword>
<sequence length="51" mass="5888">MANLRENVYLLSMLPTKKQHRCGALYRTLFTLSPLIVVIYPNMAIYCDKIA</sequence>
<dbReference type="HOGENOM" id="CLU_3098359_0_0_4"/>
<name>V7IEF3_EIKCO</name>
<keyword evidence="1" id="KW-1133">Transmembrane helix</keyword>
<dbReference type="Proteomes" id="UP000018554">
    <property type="component" value="Unassembled WGS sequence"/>
</dbReference>
<keyword evidence="1" id="KW-0812">Transmembrane</keyword>
<dbReference type="AlphaFoldDB" id="V7IEF3"/>
<evidence type="ECO:0000256" key="1">
    <source>
        <dbReference type="SAM" id="Phobius"/>
    </source>
</evidence>
<dbReference type="EMBL" id="AZGQ01000004">
    <property type="protein sequence ID" value="ETA83656.1"/>
    <property type="molecule type" value="Genomic_DNA"/>
</dbReference>
<evidence type="ECO:0000313" key="2">
    <source>
        <dbReference type="EMBL" id="ETA83656.1"/>
    </source>
</evidence>
<evidence type="ECO:0000313" key="3">
    <source>
        <dbReference type="Proteomes" id="UP000018554"/>
    </source>
</evidence>
<protein>
    <submittedName>
        <fullName evidence="2">Uncharacterized protein</fullName>
    </submittedName>
</protein>
<feature type="transmembrane region" description="Helical" evidence="1">
    <location>
        <begin position="24"/>
        <end position="46"/>
    </location>
</feature>
<gene>
    <name evidence="2" type="ORF">HMPREF1177_00843</name>
</gene>